<proteinExistence type="predicted"/>
<evidence type="ECO:0000313" key="3">
    <source>
        <dbReference type="Proteomes" id="UP000054653"/>
    </source>
</evidence>
<protein>
    <recommendedName>
        <fullName evidence="1">PiggyBac transposable element-derived protein domain-containing protein</fullName>
    </recommendedName>
</protein>
<dbReference type="AlphaFoldDB" id="A0A0V1C7H1"/>
<dbReference type="STRING" id="45882.A0A0V1C7H1"/>
<comment type="caution">
    <text evidence="2">The sequence shown here is derived from an EMBL/GenBank/DDBJ whole genome shotgun (WGS) entry which is preliminary data.</text>
</comment>
<dbReference type="Gene3D" id="3.10.10.10">
    <property type="entry name" value="HIV Type 1 Reverse Transcriptase, subunit A, domain 1"/>
    <property type="match status" value="2"/>
</dbReference>
<dbReference type="GO" id="GO:0043565">
    <property type="term" value="F:sequence-specific DNA binding"/>
    <property type="evidence" value="ECO:0007669"/>
    <property type="project" value="TreeGrafter"/>
</dbReference>
<dbReference type="InterPro" id="IPR005312">
    <property type="entry name" value="DUF1759"/>
</dbReference>
<dbReference type="InterPro" id="IPR029526">
    <property type="entry name" value="PGBD"/>
</dbReference>
<evidence type="ECO:0000259" key="1">
    <source>
        <dbReference type="Pfam" id="PF13843"/>
    </source>
</evidence>
<organism evidence="2 3">
    <name type="scientific">Trichinella britovi</name>
    <name type="common">Parasitic roundworm</name>
    <dbReference type="NCBI Taxonomy" id="45882"/>
    <lineage>
        <taxon>Eukaryota</taxon>
        <taxon>Metazoa</taxon>
        <taxon>Ecdysozoa</taxon>
        <taxon>Nematoda</taxon>
        <taxon>Enoplea</taxon>
        <taxon>Dorylaimia</taxon>
        <taxon>Trichinellida</taxon>
        <taxon>Trichinellidae</taxon>
        <taxon>Trichinella</taxon>
    </lineage>
</organism>
<evidence type="ECO:0000313" key="2">
    <source>
        <dbReference type="EMBL" id="KRY45184.1"/>
    </source>
</evidence>
<dbReference type="InterPro" id="IPR052638">
    <property type="entry name" value="PiggyBac_TE-derived"/>
</dbReference>
<dbReference type="SUPFAM" id="SSF56672">
    <property type="entry name" value="DNA/RNA polymerases"/>
    <property type="match status" value="2"/>
</dbReference>
<keyword evidence="3" id="KW-1185">Reference proteome</keyword>
<feature type="domain" description="PiggyBac transposable element-derived protein" evidence="1">
    <location>
        <begin position="729"/>
        <end position="771"/>
    </location>
</feature>
<sequence length="932" mass="106862">MIAITKKRDVEHRRLNHWLRMIDNYVKQDTKPNVIESTLDFGAKLSYKETIQDDEELDEAVKKWSPFALRLENTFEISKLVLKYKLPEFNGNLLKFNLFWEQFEEHVHRRSDIADSIKFLCMISVLSGAARSPVEGLPLHVKSLMNDFSDRSLSPEKMEATYDYLNMHLRALGLLDPDLGNIRQVSIQSGERPFPRQTIPSATSVIVVKTKQMFRCPICEDLHRVQRCRKYLAMSTSERWKTAKQYAQAQFQLRHISAFLAKYYYVILSLPDSVAPDVDDLLEAVGDIPLRNVEEPHSGTLRRIGRRPLQPTYDSKRLPLNIQMILKAKAYSNTEELAENADKLVAVSGNGSGSVYAVRDHVTDLRRLALNARARVAPHSKHLLFSVTVRNSVYRLADAVPLADILGKRTARDLMAVGSSGNRSRCLFFVQERKYGMRFLVDTGLEVSVVPLSTTRRSQLHTSDIPRLTAANVTPIDVVGSRELTVDEGITRPMSWKFIVARIRQRILRADFLRHFNLLFNRFNHQLPIDMTYGLSRMDLSRSAKQNPSNQRASIQHHILTHGLPVFARPRRLPPDRLELARKEFDILLGIIRPSSSSWASPLHMVRKINRIPGAPVETTNVIKLFHKILPVEKIEDFADKSQRYALQKGVNFEVHVEVLMQFFGLILLSGYYSIPNENHFWSTADDVCVLDYSKFKKDDLMGNIKPLYDYLNQKLLQFGVFQEKLSIDESMGGVDTMDMLLSSYRPKIRSRKWWWNLFNNALNIVVVAAWRLHCELHDADRSAMTHLAFRRDITAHLLRARPLQISRLGPRIHLPHSLRSSRGHFLQSISTPTGSQFGHSTVNNVTKPGRYPIPNFNDFVTQLSGRTIFSEVGLIFAYQQIPVAEEIPKAAITTSFSLYEYVRITITHKHSNVLCSIWAFTQANFCMQSFS</sequence>
<dbReference type="OrthoDB" id="6276451at2759"/>
<dbReference type="Proteomes" id="UP000054653">
    <property type="component" value="Unassembled WGS sequence"/>
</dbReference>
<accession>A0A0V1C7H1</accession>
<dbReference type="InterPro" id="IPR043128">
    <property type="entry name" value="Rev_trsase/Diguanyl_cyclase"/>
</dbReference>
<dbReference type="Pfam" id="PF03564">
    <property type="entry name" value="DUF1759"/>
    <property type="match status" value="1"/>
</dbReference>
<dbReference type="EMBL" id="JYDI01000397">
    <property type="protein sequence ID" value="KRY45184.1"/>
    <property type="molecule type" value="Genomic_DNA"/>
</dbReference>
<dbReference type="PANTHER" id="PTHR47055">
    <property type="entry name" value="DDE_TNP_1_7 DOMAIN-CONTAINING PROTEIN"/>
    <property type="match status" value="1"/>
</dbReference>
<feature type="domain" description="PiggyBac transposable element-derived protein" evidence="1">
    <location>
        <begin position="624"/>
        <end position="686"/>
    </location>
</feature>
<gene>
    <name evidence="2" type="ORF">T03_5974</name>
</gene>
<name>A0A0V1C7H1_TRIBR</name>
<dbReference type="InterPro" id="IPR043502">
    <property type="entry name" value="DNA/RNA_pol_sf"/>
</dbReference>
<dbReference type="Gene3D" id="3.30.70.270">
    <property type="match status" value="1"/>
</dbReference>
<reference evidence="2 3" key="1">
    <citation type="submission" date="2015-01" db="EMBL/GenBank/DDBJ databases">
        <title>Evolution of Trichinella species and genotypes.</title>
        <authorList>
            <person name="Korhonen P.K."/>
            <person name="Edoardo P."/>
            <person name="Giuseppe L.R."/>
            <person name="Gasser R.B."/>
        </authorList>
    </citation>
    <scope>NUCLEOTIDE SEQUENCE [LARGE SCALE GENOMIC DNA]</scope>
    <source>
        <strain evidence="2">ISS120</strain>
    </source>
</reference>
<dbReference type="PANTHER" id="PTHR47055:SF3">
    <property type="entry name" value="PHORBOL-ESTER_DAG-TYPE DOMAIN-CONTAINING PROTEIN"/>
    <property type="match status" value="1"/>
</dbReference>
<dbReference type="Pfam" id="PF13843">
    <property type="entry name" value="DDE_Tnp_1_7"/>
    <property type="match status" value="2"/>
</dbReference>